<dbReference type="SUPFAM" id="SSF53850">
    <property type="entry name" value="Periplasmic binding protein-like II"/>
    <property type="match status" value="1"/>
</dbReference>
<dbReference type="FunFam" id="3.40.190.10:FF:000035">
    <property type="entry name" value="Molybdate ABC transporter substrate-binding protein"/>
    <property type="match status" value="1"/>
</dbReference>
<dbReference type="Pfam" id="PF13531">
    <property type="entry name" value="SBP_bac_11"/>
    <property type="match status" value="1"/>
</dbReference>
<evidence type="ECO:0000256" key="4">
    <source>
        <dbReference type="ARBA" id="ARBA00022729"/>
    </source>
</evidence>
<dbReference type="RefSeq" id="WP_043920466.1">
    <property type="nucleotide sequence ID" value="NZ_FZPF01000010.1"/>
</dbReference>
<dbReference type="PANTHER" id="PTHR30632:SF0">
    <property type="entry name" value="SULFATE-BINDING PROTEIN"/>
    <property type="match status" value="1"/>
</dbReference>
<dbReference type="Gene3D" id="3.40.190.10">
    <property type="entry name" value="Periplasmic binding protein-like II"/>
    <property type="match status" value="2"/>
</dbReference>
<dbReference type="PANTHER" id="PTHR30632">
    <property type="entry name" value="MOLYBDATE-BINDING PERIPLASMIC PROTEIN"/>
    <property type="match status" value="1"/>
</dbReference>
<evidence type="ECO:0000256" key="6">
    <source>
        <dbReference type="PIRSR" id="PIRSR004846-1"/>
    </source>
</evidence>
<evidence type="ECO:0000256" key="2">
    <source>
        <dbReference type="ARBA" id="ARBA00022505"/>
    </source>
</evidence>
<comment type="caution">
    <text evidence="8">The sequence shown here is derived from an EMBL/GenBank/DDBJ whole genome shotgun (WGS) entry which is preliminary data.</text>
</comment>
<dbReference type="PATRIC" id="fig|935700.4.peg.3822"/>
<feature type="binding site" evidence="6">
    <location>
        <position position="38"/>
    </location>
    <ligand>
        <name>molybdate</name>
        <dbReference type="ChEBI" id="CHEBI:36264"/>
    </ligand>
</feature>
<dbReference type="AlphaFoldDB" id="A0A0D1E9Q7"/>
<dbReference type="PIRSF" id="PIRSF004846">
    <property type="entry name" value="ModA"/>
    <property type="match status" value="1"/>
</dbReference>
<organism evidence="8 9">
    <name type="scientific">Jannaschia aquimarina</name>
    <dbReference type="NCBI Taxonomy" id="935700"/>
    <lineage>
        <taxon>Bacteria</taxon>
        <taxon>Pseudomonadati</taxon>
        <taxon>Pseudomonadota</taxon>
        <taxon>Alphaproteobacteria</taxon>
        <taxon>Rhodobacterales</taxon>
        <taxon>Roseobacteraceae</taxon>
        <taxon>Jannaschia</taxon>
    </lineage>
</organism>
<feature type="binding site" evidence="6">
    <location>
        <position position="184"/>
    </location>
    <ligand>
        <name>molybdate</name>
        <dbReference type="ChEBI" id="CHEBI:36264"/>
    </ligand>
</feature>
<feature type="binding site" evidence="6">
    <location>
        <position position="57"/>
    </location>
    <ligand>
        <name>molybdate</name>
        <dbReference type="ChEBI" id="CHEBI:36264"/>
    </ligand>
</feature>
<comment type="subunit">
    <text evidence="5">The complex is composed of two ATP-binding proteins (ModC), two transmembrane proteins (ModB) and a solute-binding protein (ModA).</text>
</comment>
<feature type="binding site" evidence="6">
    <location>
        <position position="139"/>
    </location>
    <ligand>
        <name>molybdate</name>
        <dbReference type="ChEBI" id="CHEBI:36264"/>
    </ligand>
</feature>
<evidence type="ECO:0000256" key="1">
    <source>
        <dbReference type="ARBA" id="ARBA00009175"/>
    </source>
</evidence>
<dbReference type="InterPro" id="IPR050682">
    <property type="entry name" value="ModA/WtpA"/>
</dbReference>
<dbReference type="GO" id="GO:0015689">
    <property type="term" value="P:molybdate ion transport"/>
    <property type="evidence" value="ECO:0007669"/>
    <property type="project" value="InterPro"/>
</dbReference>
<feature type="binding site" evidence="6">
    <location>
        <position position="166"/>
    </location>
    <ligand>
        <name>molybdate</name>
        <dbReference type="ChEBI" id="CHEBI:36264"/>
    </ligand>
</feature>
<keyword evidence="2 6" id="KW-0500">Molybdenum</keyword>
<dbReference type="NCBIfam" id="TIGR01256">
    <property type="entry name" value="modA"/>
    <property type="match status" value="1"/>
</dbReference>
<dbReference type="GO" id="GO:0030973">
    <property type="term" value="F:molybdate ion binding"/>
    <property type="evidence" value="ECO:0007669"/>
    <property type="project" value="TreeGrafter"/>
</dbReference>
<name>A0A0D1E9Q7_9RHOB</name>
<accession>A0A0D1E9Q7</accession>
<dbReference type="OrthoDB" id="9785015at2"/>
<evidence type="ECO:0000256" key="7">
    <source>
        <dbReference type="SAM" id="SignalP"/>
    </source>
</evidence>
<dbReference type="InterPro" id="IPR005950">
    <property type="entry name" value="ModA"/>
</dbReference>
<dbReference type="EMBL" id="JYFE01000074">
    <property type="protein sequence ID" value="KIT14419.1"/>
    <property type="molecule type" value="Genomic_DNA"/>
</dbReference>
<dbReference type="GO" id="GO:0046872">
    <property type="term" value="F:metal ion binding"/>
    <property type="evidence" value="ECO:0007669"/>
    <property type="project" value="UniProtKB-KW"/>
</dbReference>
<proteinExistence type="inferred from homology"/>
<keyword evidence="4 7" id="KW-0732">Signal</keyword>
<evidence type="ECO:0000313" key="8">
    <source>
        <dbReference type="EMBL" id="KIT14419.1"/>
    </source>
</evidence>
<evidence type="ECO:0000256" key="5">
    <source>
        <dbReference type="ARBA" id="ARBA00062515"/>
    </source>
</evidence>
<feature type="signal peptide" evidence="7">
    <location>
        <begin position="1"/>
        <end position="27"/>
    </location>
</feature>
<dbReference type="STRING" id="935700.jaqu_37070"/>
<protein>
    <submittedName>
        <fullName evidence="8">ModA protein</fullName>
    </submittedName>
</protein>
<feature type="chain" id="PRO_5002229750" evidence="7">
    <location>
        <begin position="28"/>
        <end position="242"/>
    </location>
</feature>
<gene>
    <name evidence="8" type="primary">modA</name>
    <name evidence="8" type="ORF">jaqu_37070</name>
</gene>
<dbReference type="Proteomes" id="UP000032232">
    <property type="component" value="Unassembled WGS sequence"/>
</dbReference>
<evidence type="ECO:0000256" key="3">
    <source>
        <dbReference type="ARBA" id="ARBA00022723"/>
    </source>
</evidence>
<sequence length="242" mass="24596">MASRFRSDRRAVLAGLSALAVPGLVRAAEPLRVFAAASLKPVLDEVASGARLTYAGSGTIARQVAAGAPCDAVILAATDWMDWLSGTGTVTAIRPVARNALVLAGSEGSGPVRLHAPDLIERLGPGGRVAMGDPMSVPAGRYAQRALETLGLWTALQPRMILAENVRAALAYVARGDVAAGIVYASDATAPGIAVMAAFPPSSHAPIIYPGAVTRDAPAKAATFLDALAASPALTAHGFQAV</sequence>
<comment type="similarity">
    <text evidence="1">Belongs to the bacterial solute-binding protein ModA family.</text>
</comment>
<evidence type="ECO:0000313" key="9">
    <source>
        <dbReference type="Proteomes" id="UP000032232"/>
    </source>
</evidence>
<keyword evidence="9" id="KW-1185">Reference proteome</keyword>
<dbReference type="GO" id="GO:1901359">
    <property type="term" value="F:tungstate binding"/>
    <property type="evidence" value="ECO:0007669"/>
    <property type="project" value="UniProtKB-ARBA"/>
</dbReference>
<keyword evidence="3 6" id="KW-0479">Metal-binding</keyword>
<reference evidence="8 9" key="1">
    <citation type="submission" date="2015-02" db="EMBL/GenBank/DDBJ databases">
        <title>Genome Sequence of Jannaschia aquimarina DSM28248, a member of the Roseobacter clade.</title>
        <authorList>
            <person name="Voget S."/>
            <person name="Daniel R."/>
        </authorList>
    </citation>
    <scope>NUCLEOTIDE SEQUENCE [LARGE SCALE GENOMIC DNA]</scope>
    <source>
        <strain evidence="8 9">GSW-M26</strain>
    </source>
</reference>